<reference evidence="1" key="2">
    <citation type="journal article" date="2015" name="Data Brief">
        <title>Shoot transcriptome of the giant reed, Arundo donax.</title>
        <authorList>
            <person name="Barrero R.A."/>
            <person name="Guerrero F.D."/>
            <person name="Moolhuijzen P."/>
            <person name="Goolsby J.A."/>
            <person name="Tidwell J."/>
            <person name="Bellgard S.E."/>
            <person name="Bellgard M.I."/>
        </authorList>
    </citation>
    <scope>NUCLEOTIDE SEQUENCE</scope>
    <source>
        <tissue evidence="1">Shoot tissue taken approximately 20 cm above the soil surface</tissue>
    </source>
</reference>
<name>A0A0A9E9U8_ARUDO</name>
<reference evidence="1" key="1">
    <citation type="submission" date="2014-09" db="EMBL/GenBank/DDBJ databases">
        <authorList>
            <person name="Magalhaes I.L.F."/>
            <person name="Oliveira U."/>
            <person name="Santos F.R."/>
            <person name="Vidigal T.H.D.A."/>
            <person name="Brescovit A.D."/>
            <person name="Santos A.J."/>
        </authorList>
    </citation>
    <scope>NUCLEOTIDE SEQUENCE</scope>
    <source>
        <tissue evidence="1">Shoot tissue taken approximately 20 cm above the soil surface</tissue>
    </source>
</reference>
<sequence>MVISARRSSVSDVVFYSVSNTPRASSVAAGETAQERQEMCRG</sequence>
<evidence type="ECO:0000313" key="1">
    <source>
        <dbReference type="EMBL" id="JAD96826.1"/>
    </source>
</evidence>
<protein>
    <submittedName>
        <fullName evidence="1">Uncharacterized protein</fullName>
    </submittedName>
</protein>
<dbReference type="EMBL" id="GBRH01201069">
    <property type="protein sequence ID" value="JAD96826.1"/>
    <property type="molecule type" value="Transcribed_RNA"/>
</dbReference>
<dbReference type="AlphaFoldDB" id="A0A0A9E9U8"/>
<proteinExistence type="predicted"/>
<accession>A0A0A9E9U8</accession>
<organism evidence="1">
    <name type="scientific">Arundo donax</name>
    <name type="common">Giant reed</name>
    <name type="synonym">Donax arundinaceus</name>
    <dbReference type="NCBI Taxonomy" id="35708"/>
    <lineage>
        <taxon>Eukaryota</taxon>
        <taxon>Viridiplantae</taxon>
        <taxon>Streptophyta</taxon>
        <taxon>Embryophyta</taxon>
        <taxon>Tracheophyta</taxon>
        <taxon>Spermatophyta</taxon>
        <taxon>Magnoliopsida</taxon>
        <taxon>Liliopsida</taxon>
        <taxon>Poales</taxon>
        <taxon>Poaceae</taxon>
        <taxon>PACMAD clade</taxon>
        <taxon>Arundinoideae</taxon>
        <taxon>Arundineae</taxon>
        <taxon>Arundo</taxon>
    </lineage>
</organism>